<proteinExistence type="predicted"/>
<evidence type="ECO:0000313" key="5">
    <source>
        <dbReference type="Proteomes" id="UP001370758"/>
    </source>
</evidence>
<feature type="active site" evidence="1">
    <location>
        <position position="229"/>
    </location>
</feature>
<feature type="binding site" evidence="2">
    <location>
        <begin position="233"/>
        <end position="240"/>
    </location>
    <ligand>
        <name>ATP</name>
        <dbReference type="ChEBI" id="CHEBI:30616"/>
    </ligand>
</feature>
<reference evidence="4 5" key="1">
    <citation type="submission" date="2023-08" db="EMBL/GenBank/DDBJ databases">
        <authorList>
            <person name="Palmer J.M."/>
        </authorList>
    </citation>
    <scope>NUCLEOTIDE SEQUENCE [LARGE SCALE GENOMIC DNA]</scope>
    <source>
        <strain evidence="4 5">TWF481</strain>
    </source>
</reference>
<feature type="domain" description="Fido" evidence="3">
    <location>
        <begin position="137"/>
        <end position="290"/>
    </location>
</feature>
<evidence type="ECO:0000256" key="2">
    <source>
        <dbReference type="PIRSR" id="PIRSR640198-2"/>
    </source>
</evidence>
<dbReference type="Pfam" id="PF02661">
    <property type="entry name" value="Fic"/>
    <property type="match status" value="1"/>
</dbReference>
<evidence type="ECO:0000259" key="3">
    <source>
        <dbReference type="PROSITE" id="PS51459"/>
    </source>
</evidence>
<evidence type="ECO:0000256" key="1">
    <source>
        <dbReference type="PIRSR" id="PIRSR640198-1"/>
    </source>
</evidence>
<keyword evidence="2" id="KW-0067">ATP-binding</keyword>
<dbReference type="Gene3D" id="1.10.3290.10">
    <property type="entry name" value="Fido-like domain"/>
    <property type="match status" value="1"/>
</dbReference>
<dbReference type="InterPro" id="IPR036597">
    <property type="entry name" value="Fido-like_dom_sf"/>
</dbReference>
<keyword evidence="5" id="KW-1185">Reference proteome</keyword>
<evidence type="ECO:0000313" key="4">
    <source>
        <dbReference type="EMBL" id="KAK6497731.1"/>
    </source>
</evidence>
<keyword evidence="2" id="KW-0547">Nucleotide-binding</keyword>
<dbReference type="PANTHER" id="PTHR13504">
    <property type="entry name" value="FIDO DOMAIN-CONTAINING PROTEIN DDB_G0283145"/>
    <property type="match status" value="1"/>
</dbReference>
<accession>A0AAV9VW43</accession>
<dbReference type="PROSITE" id="PS51459">
    <property type="entry name" value="FIDO"/>
    <property type="match status" value="1"/>
</dbReference>
<dbReference type="InterPro" id="IPR003812">
    <property type="entry name" value="Fido"/>
</dbReference>
<dbReference type="Proteomes" id="UP001370758">
    <property type="component" value="Unassembled WGS sequence"/>
</dbReference>
<comment type="caution">
    <text evidence="4">The sequence shown here is derived from an EMBL/GenBank/DDBJ whole genome shotgun (WGS) entry which is preliminary data.</text>
</comment>
<dbReference type="InterPro" id="IPR040198">
    <property type="entry name" value="Fido_containing"/>
</dbReference>
<dbReference type="GO" id="GO:0005524">
    <property type="term" value="F:ATP binding"/>
    <property type="evidence" value="ECO:0007669"/>
    <property type="project" value="UniProtKB-KW"/>
</dbReference>
<gene>
    <name evidence="4" type="ORF">TWF481_012134</name>
</gene>
<sequence>MDSNNLPLSLANLLKSLPPLSQNILPTRLPLPPALIVSLNKSYEGVYTLTTILSSHYNSTPPDKLSEIIQQELAELIYSSNFIEYAGTDLPSTVSICKKVFANQPFQPRNIQELEVVQHAKAIIFFFTEYVVNKSPLSEDLILQTHNILCSGHDHSDGTHWSLWAGKYRTCEIAASSIDPNTGKRKKSIFIRAAAVTNYMATLIRNFNGVDMDPIELAAWVCTQFVNIHPFDDGNGRMCRILLNAVLWRYTGLIARIGEDEKGREGYLLLAGRGNRVYHEEDCEVEVLGQRSHVGLAELVVGKVRECGERVLEGVKG</sequence>
<organism evidence="4 5">
    <name type="scientific">Arthrobotrys musiformis</name>
    <dbReference type="NCBI Taxonomy" id="47236"/>
    <lineage>
        <taxon>Eukaryota</taxon>
        <taxon>Fungi</taxon>
        <taxon>Dikarya</taxon>
        <taxon>Ascomycota</taxon>
        <taxon>Pezizomycotina</taxon>
        <taxon>Orbiliomycetes</taxon>
        <taxon>Orbiliales</taxon>
        <taxon>Orbiliaceae</taxon>
        <taxon>Arthrobotrys</taxon>
    </lineage>
</organism>
<dbReference type="AlphaFoldDB" id="A0AAV9VW43"/>
<protein>
    <recommendedName>
        <fullName evidence="3">Fido domain-containing protein</fullName>
    </recommendedName>
</protein>
<dbReference type="EMBL" id="JAVHJL010000009">
    <property type="protein sequence ID" value="KAK6497731.1"/>
    <property type="molecule type" value="Genomic_DNA"/>
</dbReference>
<name>A0AAV9VW43_9PEZI</name>
<dbReference type="PANTHER" id="PTHR13504:SF38">
    <property type="entry name" value="FIDO DOMAIN-CONTAINING PROTEIN"/>
    <property type="match status" value="1"/>
</dbReference>
<dbReference type="SUPFAM" id="SSF140931">
    <property type="entry name" value="Fic-like"/>
    <property type="match status" value="1"/>
</dbReference>